<protein>
    <submittedName>
        <fullName evidence="2">DUF1579 family protein</fullName>
    </submittedName>
</protein>
<dbReference type="Proteomes" id="UP000573499">
    <property type="component" value="Unassembled WGS sequence"/>
</dbReference>
<dbReference type="EMBL" id="JACEZU010000001">
    <property type="protein sequence ID" value="MBA5685848.1"/>
    <property type="molecule type" value="Genomic_DNA"/>
</dbReference>
<evidence type="ECO:0000313" key="2">
    <source>
        <dbReference type="EMBL" id="MBA5685848.1"/>
    </source>
</evidence>
<proteinExistence type="predicted"/>
<gene>
    <name evidence="2" type="ORF">H3H39_02125</name>
</gene>
<feature type="signal peptide" evidence="1">
    <location>
        <begin position="1"/>
        <end position="20"/>
    </location>
</feature>
<reference evidence="2 3" key="1">
    <citation type="submission" date="2020-07" db="EMBL/GenBank/DDBJ databases">
        <title>Novel species isolated from subtropical streams in China.</title>
        <authorList>
            <person name="Lu H."/>
        </authorList>
    </citation>
    <scope>NUCLEOTIDE SEQUENCE [LARGE SCALE GENOMIC DNA]</scope>
    <source>
        <strain evidence="2 3">LX47W</strain>
    </source>
</reference>
<feature type="chain" id="PRO_5030758031" evidence="1">
    <location>
        <begin position="21"/>
        <end position="170"/>
    </location>
</feature>
<keyword evidence="1" id="KW-0732">Signal</keyword>
<comment type="caution">
    <text evidence="2">The sequence shown here is derived from an EMBL/GenBank/DDBJ whole genome shotgun (WGS) entry which is preliminary data.</text>
</comment>
<name>A0A7W2IIT9_9BURK</name>
<sequence length="170" mass="18703">MRISTTFLFASVLATATAHAAPPPAPADARPALLKALDGDWVMTGDVMGKPVRYNMAATPALNGTFTEMHMKDVQVPAKYEARVFIGYDQGSQAVIAHWMDSFGAKGSIPHATGKMTDHTIEFTFPYASAPFRDTLSYQPESASWTLEIESAKPDGTWKHFARYEIHRPQ</sequence>
<organism evidence="2 3">
    <name type="scientific">Rugamonas apoptosis</name>
    <dbReference type="NCBI Taxonomy" id="2758570"/>
    <lineage>
        <taxon>Bacteria</taxon>
        <taxon>Pseudomonadati</taxon>
        <taxon>Pseudomonadota</taxon>
        <taxon>Betaproteobacteria</taxon>
        <taxon>Burkholderiales</taxon>
        <taxon>Oxalobacteraceae</taxon>
        <taxon>Telluria group</taxon>
        <taxon>Rugamonas</taxon>
    </lineage>
</organism>
<evidence type="ECO:0000313" key="3">
    <source>
        <dbReference type="Proteomes" id="UP000573499"/>
    </source>
</evidence>
<dbReference type="RefSeq" id="WP_182151600.1">
    <property type="nucleotide sequence ID" value="NZ_JACEZU010000001.1"/>
</dbReference>
<evidence type="ECO:0000256" key="1">
    <source>
        <dbReference type="SAM" id="SignalP"/>
    </source>
</evidence>
<dbReference type="AlphaFoldDB" id="A0A7W2IIT9"/>
<keyword evidence="3" id="KW-1185">Reference proteome</keyword>
<dbReference type="InterPro" id="IPR011473">
    <property type="entry name" value="DUF1579"/>
</dbReference>
<accession>A0A7W2IIT9</accession>
<dbReference type="Pfam" id="PF07617">
    <property type="entry name" value="DUF1579"/>
    <property type="match status" value="1"/>
</dbReference>